<evidence type="ECO:0000313" key="5">
    <source>
        <dbReference type="EMBL" id="SMG19921.1"/>
    </source>
</evidence>
<dbReference type="InterPro" id="IPR002505">
    <property type="entry name" value="PTA_PTB"/>
</dbReference>
<dbReference type="AlphaFoldDB" id="A0A1X7IXM3"/>
<evidence type="ECO:0000313" key="6">
    <source>
        <dbReference type="Proteomes" id="UP000193355"/>
    </source>
</evidence>
<feature type="domain" description="Phosphate acetyl/butaryl transferase" evidence="4">
    <location>
        <begin position="19"/>
        <end position="84"/>
    </location>
</feature>
<protein>
    <submittedName>
        <fullName evidence="5">Phosphate butyryltransferase</fullName>
    </submittedName>
</protein>
<keyword evidence="6" id="KW-1185">Reference proteome</keyword>
<dbReference type="InterPro" id="IPR050500">
    <property type="entry name" value="Phos_Acetyltrans/Butyryltrans"/>
</dbReference>
<keyword evidence="2 5" id="KW-0808">Transferase</keyword>
<proteinExistence type="inferred from homology"/>
<name>A0A1X7IXM3_9BACT</name>
<dbReference type="GO" id="GO:0016746">
    <property type="term" value="F:acyltransferase activity"/>
    <property type="evidence" value="ECO:0007669"/>
    <property type="project" value="UniProtKB-KW"/>
</dbReference>
<dbReference type="RefSeq" id="WP_085544047.1">
    <property type="nucleotide sequence ID" value="NZ_FXBB01000006.1"/>
</dbReference>
<dbReference type="PANTHER" id="PTHR43356:SF2">
    <property type="entry name" value="PHOSPHATE ACETYLTRANSFERASE"/>
    <property type="match status" value="1"/>
</dbReference>
<dbReference type="Gene3D" id="3.40.718.10">
    <property type="entry name" value="Isopropylmalate Dehydrogenase"/>
    <property type="match status" value="1"/>
</dbReference>
<dbReference type="EMBL" id="FXBB01000006">
    <property type="protein sequence ID" value="SMG19921.1"/>
    <property type="molecule type" value="Genomic_DNA"/>
</dbReference>
<evidence type="ECO:0000256" key="3">
    <source>
        <dbReference type="ARBA" id="ARBA00023315"/>
    </source>
</evidence>
<dbReference type="STRING" id="561720.SAMN06275492_10649"/>
<evidence type="ECO:0000259" key="4">
    <source>
        <dbReference type="Pfam" id="PF01515"/>
    </source>
</evidence>
<dbReference type="OrthoDB" id="9774179at2"/>
<accession>A0A1X7IXM3</accession>
<reference evidence="6" key="1">
    <citation type="submission" date="2017-04" db="EMBL/GenBank/DDBJ databases">
        <authorList>
            <person name="Varghese N."/>
            <person name="Submissions S."/>
        </authorList>
    </citation>
    <scope>NUCLEOTIDE SEQUENCE [LARGE SCALE GENOMIC DNA]</scope>
    <source>
        <strain evidence="6">USBA 82</strain>
    </source>
</reference>
<dbReference type="NCBIfam" id="NF006045">
    <property type="entry name" value="PRK08190.1"/>
    <property type="match status" value="1"/>
</dbReference>
<gene>
    <name evidence="5" type="ORF">SAMN06275492_10649</name>
</gene>
<dbReference type="PIRSF" id="PIRSF000428">
    <property type="entry name" value="P_Ac_trans"/>
    <property type="match status" value="1"/>
</dbReference>
<dbReference type="Pfam" id="PF01515">
    <property type="entry name" value="PTA_PTB"/>
    <property type="match status" value="2"/>
</dbReference>
<keyword evidence="3" id="KW-0012">Acyltransferase</keyword>
<evidence type="ECO:0000256" key="2">
    <source>
        <dbReference type="ARBA" id="ARBA00022679"/>
    </source>
</evidence>
<evidence type="ECO:0000256" key="1">
    <source>
        <dbReference type="ARBA" id="ARBA00005656"/>
    </source>
</evidence>
<dbReference type="PANTHER" id="PTHR43356">
    <property type="entry name" value="PHOSPHATE ACETYLTRANSFERASE"/>
    <property type="match status" value="1"/>
</dbReference>
<comment type="similarity">
    <text evidence="1">Belongs to the phosphate acetyltransferase and butyryltransferase family.</text>
</comment>
<dbReference type="SUPFAM" id="SSF53659">
    <property type="entry name" value="Isocitrate/Isopropylmalate dehydrogenase-like"/>
    <property type="match status" value="1"/>
</dbReference>
<organism evidence="5 6">
    <name type="scientific">Dethiosulfovibrio salsuginis</name>
    <dbReference type="NCBI Taxonomy" id="561720"/>
    <lineage>
        <taxon>Bacteria</taxon>
        <taxon>Thermotogati</taxon>
        <taxon>Synergistota</taxon>
        <taxon>Synergistia</taxon>
        <taxon>Synergistales</taxon>
        <taxon>Dethiosulfovibrionaceae</taxon>
        <taxon>Dethiosulfovibrio</taxon>
    </lineage>
</organism>
<sequence>MEQLRSLSALLDYAKKIGAEKGKKKISVAKADDPGLLTALEDARSAGIADFYLVGDEKAIKAAAEKAGVDVSNYEIIDVSSEPEIALESVKLVSSGKADVYMKGQIHTNNFLRGMLNKEVGLRKGKNTISHCYFHQVKGFDRIFFIADAAFNMYPDLNAKAQIVQNTVNLARAFGVECPKVAVLAAVEVVNPDMPATLDAAALAQMNARGQITNCIVDGPFALDNAVSEESAKTKGITSPVAGKADVFLVPNIDAGNMLAKAIVYFSENETAGMILGASAPIILTSRADSPRAKLMSIAAAVVHADFGK</sequence>
<feature type="domain" description="Phosphate acetyl/butaryl transferase" evidence="4">
    <location>
        <begin position="89"/>
        <end position="301"/>
    </location>
</feature>
<dbReference type="InterPro" id="IPR012147">
    <property type="entry name" value="P_Ac_Bu_trans"/>
</dbReference>
<dbReference type="Proteomes" id="UP000193355">
    <property type="component" value="Unassembled WGS sequence"/>
</dbReference>